<sequence length="677" mass="78509">MADKKNLLLLFDHPTEPVFMDKGGNGTVFQIPDSYVTNRYNKICKKVQQRVCSKREQVPVKEIQVPDLSYPMSLGRAEQFSVFLKSHTEMAGHLIEVFVNMPTVDDLQSVAVYARDRVNPVMFNYALSVALLHRPDTKDLNLPAFSQVFPDRFIDSQMFRHMREESFVIDGSDSRNAIVIPVNYTASDLDVEHRLWYFREDMGINLHHWHWHLVYPYEAPIRSIVDKDRRGELFYYMHQQIIARYNAERLSNYMAQVQPFNNFDEPIAEGYFPKMDSTVASRAYPPRFDNTRLRDVERVGQIRVSIDEMKRWRERIYEAIHQGYVLDEDNKKVALDEVKGIDILGNIIEATDLSVNRTLYGNFHNNGHNLIAYAHDPTNKHLEKSGVMGDTTTAMRDPVFYKWHSFVDNLFQEHKRRLPPYSAEDLGFPGICVQGINVESRDQTNMLTTFWQQSDLDMSRGLDFSPRGKVSARFTHLQHSAFTYNVEVENSSEATREGFVRIFLAPMLDERNGIMELEEQRRLMVELDKFVITMPAGQSTHSRKSVDSNVTIPFERTFRNPDDNSPNKAIYDFCGCGWPHHMLVPKGRPEGMRFKLFVMISNYDDDRVVQASECACTDAASYCGLRDSLYPDRKSMGYPFDRQPRQGAQFLENFLTPNMSTVEITITHENRTEKVPE</sequence>
<dbReference type="InterPro" id="IPR014756">
    <property type="entry name" value="Ig_E-set"/>
</dbReference>
<evidence type="ECO:0000256" key="3">
    <source>
        <dbReference type="ARBA" id="ARBA00009928"/>
    </source>
</evidence>
<dbReference type="SUPFAM" id="SSF48056">
    <property type="entry name" value="Di-copper centre-containing domain"/>
    <property type="match status" value="1"/>
</dbReference>
<keyword evidence="8" id="KW-0503">Monooxygenase</keyword>
<dbReference type="InterPro" id="IPR036697">
    <property type="entry name" value="Hemocyanin_N_sf"/>
</dbReference>
<dbReference type="PROSITE" id="PS00209">
    <property type="entry name" value="HEMOCYANIN_1"/>
    <property type="match status" value="1"/>
</dbReference>
<dbReference type="Proteomes" id="UP001652628">
    <property type="component" value="Chromosome 2R"/>
</dbReference>
<dbReference type="Gene3D" id="1.20.1370.10">
    <property type="entry name" value="Hemocyanin, N-terminal domain"/>
    <property type="match status" value="1"/>
</dbReference>
<evidence type="ECO:0000256" key="1">
    <source>
        <dbReference type="ARBA" id="ARBA00001973"/>
    </source>
</evidence>
<keyword evidence="5" id="KW-0479">Metal-binding</keyword>
<dbReference type="Pfam" id="PF00372">
    <property type="entry name" value="Hemocyanin_M"/>
    <property type="match status" value="1"/>
</dbReference>
<evidence type="ECO:0000256" key="8">
    <source>
        <dbReference type="ARBA" id="ARBA00023033"/>
    </source>
</evidence>
<gene>
    <name evidence="13" type="primary">LOC108008646</name>
</gene>
<comment type="subcellular location">
    <subcellularLocation>
        <location evidence="2">Secreted</location>
    </subcellularLocation>
</comment>
<evidence type="ECO:0000256" key="7">
    <source>
        <dbReference type="ARBA" id="ARBA00023008"/>
    </source>
</evidence>
<keyword evidence="7" id="KW-0186">Copper</keyword>
<reference evidence="13" key="1">
    <citation type="submission" date="2025-08" db="UniProtKB">
        <authorList>
            <consortium name="RefSeq"/>
        </authorList>
    </citation>
    <scope>IDENTIFICATION</scope>
</reference>
<evidence type="ECO:0000256" key="6">
    <source>
        <dbReference type="ARBA" id="ARBA00023002"/>
    </source>
</evidence>
<dbReference type="GO" id="GO:0004503">
    <property type="term" value="F:tyrosinase activity"/>
    <property type="evidence" value="ECO:0007669"/>
    <property type="project" value="UniProtKB-EC"/>
</dbReference>
<evidence type="ECO:0000313" key="13">
    <source>
        <dbReference type="RefSeq" id="XP_016928020.3"/>
    </source>
</evidence>
<dbReference type="AlphaFoldDB" id="A0AB39Z3T4"/>
<evidence type="ECO:0000256" key="10">
    <source>
        <dbReference type="ARBA" id="ARBA00023157"/>
    </source>
</evidence>
<dbReference type="InterPro" id="IPR013788">
    <property type="entry name" value="Hemocyanin/hexamerin"/>
</dbReference>
<protein>
    <submittedName>
        <fullName evidence="13">Phenoloxidase 3-like</fullName>
    </submittedName>
</protein>
<dbReference type="PANTHER" id="PTHR11511">
    <property type="entry name" value="LARVAL STORAGE PROTEIN/PHENOLOXIDASE"/>
    <property type="match status" value="1"/>
</dbReference>
<keyword evidence="12" id="KW-1185">Reference proteome</keyword>
<dbReference type="InterPro" id="IPR005204">
    <property type="entry name" value="Hemocyanin_N"/>
</dbReference>
<dbReference type="Pfam" id="PF03722">
    <property type="entry name" value="Hemocyanin_N"/>
    <property type="match status" value="1"/>
</dbReference>
<dbReference type="GO" id="GO:0046872">
    <property type="term" value="F:metal ion binding"/>
    <property type="evidence" value="ECO:0007669"/>
    <property type="project" value="UniProtKB-KW"/>
</dbReference>
<dbReference type="PANTHER" id="PTHR11511:SF4">
    <property type="entry name" value="PHENOLOXIDASE 2-RELATED"/>
    <property type="match status" value="1"/>
</dbReference>
<dbReference type="GeneID" id="108008646"/>
<dbReference type="InterPro" id="IPR005203">
    <property type="entry name" value="Hemocyanin_C"/>
</dbReference>
<evidence type="ECO:0000256" key="2">
    <source>
        <dbReference type="ARBA" id="ARBA00004613"/>
    </source>
</evidence>
<evidence type="ECO:0000259" key="11">
    <source>
        <dbReference type="PROSITE" id="PS00498"/>
    </source>
</evidence>
<name>A0AB39Z3T4_DROSZ</name>
<dbReference type="InterPro" id="IPR008922">
    <property type="entry name" value="Di-copper_centre_dom_sf"/>
</dbReference>
<dbReference type="InterPro" id="IPR000896">
    <property type="entry name" value="Hemocyanin/hexamerin_mid_dom"/>
</dbReference>
<evidence type="ECO:0000313" key="12">
    <source>
        <dbReference type="Proteomes" id="UP001652628"/>
    </source>
</evidence>
<keyword evidence="9" id="KW-0470">Melanin biosynthesis</keyword>
<evidence type="ECO:0000256" key="4">
    <source>
        <dbReference type="ARBA" id="ARBA00022525"/>
    </source>
</evidence>
<dbReference type="SUPFAM" id="SSF48050">
    <property type="entry name" value="Hemocyanin, N-terminal domain"/>
    <property type="match status" value="1"/>
</dbReference>
<dbReference type="SUPFAM" id="SSF81296">
    <property type="entry name" value="E set domains"/>
    <property type="match status" value="1"/>
</dbReference>
<comment type="similarity">
    <text evidence="3">Belongs to the tyrosinase family.</text>
</comment>
<dbReference type="GO" id="GO:0035011">
    <property type="term" value="P:melanotic encapsulation of foreign target"/>
    <property type="evidence" value="ECO:0007669"/>
    <property type="project" value="UniProtKB-ARBA"/>
</dbReference>
<dbReference type="GO" id="GO:0042417">
    <property type="term" value="P:dopamine metabolic process"/>
    <property type="evidence" value="ECO:0007669"/>
    <property type="project" value="UniProtKB-ARBA"/>
</dbReference>
<keyword evidence="10" id="KW-1015">Disulfide bond</keyword>
<proteinExistence type="inferred from homology"/>
<evidence type="ECO:0000256" key="5">
    <source>
        <dbReference type="ARBA" id="ARBA00022723"/>
    </source>
</evidence>
<accession>A0AB39Z3T4</accession>
<dbReference type="InterPro" id="IPR037020">
    <property type="entry name" value="Hemocyanin_C_sf"/>
</dbReference>
<dbReference type="RefSeq" id="XP_016928020.3">
    <property type="nucleotide sequence ID" value="XM_017072531.4"/>
</dbReference>
<evidence type="ECO:0000256" key="9">
    <source>
        <dbReference type="ARBA" id="ARBA00023101"/>
    </source>
</evidence>
<dbReference type="PROSITE" id="PS00210">
    <property type="entry name" value="HEMOCYANIN_2"/>
    <property type="match status" value="1"/>
</dbReference>
<dbReference type="Gene3D" id="1.10.1280.10">
    <property type="entry name" value="Di-copper center containing domain from catechol oxidase"/>
    <property type="match status" value="1"/>
</dbReference>
<organism evidence="12 13">
    <name type="scientific">Drosophila suzukii</name>
    <name type="common">Spotted-wing drosophila fruit fly</name>
    <dbReference type="NCBI Taxonomy" id="28584"/>
    <lineage>
        <taxon>Eukaryota</taxon>
        <taxon>Metazoa</taxon>
        <taxon>Ecdysozoa</taxon>
        <taxon>Arthropoda</taxon>
        <taxon>Hexapoda</taxon>
        <taxon>Insecta</taxon>
        <taxon>Pterygota</taxon>
        <taxon>Neoptera</taxon>
        <taxon>Endopterygota</taxon>
        <taxon>Diptera</taxon>
        <taxon>Brachycera</taxon>
        <taxon>Muscomorpha</taxon>
        <taxon>Ephydroidea</taxon>
        <taxon>Drosophilidae</taxon>
        <taxon>Drosophila</taxon>
        <taxon>Sophophora</taxon>
    </lineage>
</organism>
<keyword evidence="4" id="KW-0964">Secreted</keyword>
<keyword evidence="6" id="KW-0560">Oxidoreductase</keyword>
<dbReference type="PROSITE" id="PS00498">
    <property type="entry name" value="TYROSINASE_2"/>
    <property type="match status" value="1"/>
</dbReference>
<dbReference type="InterPro" id="IPR002227">
    <property type="entry name" value="Tyrosinase_Cu-bd"/>
</dbReference>
<dbReference type="GO" id="GO:0004097">
    <property type="term" value="F:catechol oxidase activity"/>
    <property type="evidence" value="ECO:0007669"/>
    <property type="project" value="UniProtKB-ARBA"/>
</dbReference>
<dbReference type="PRINTS" id="PR00187">
    <property type="entry name" value="HAEMOCYANIN"/>
</dbReference>
<feature type="domain" description="Tyrosinase copper-binding" evidence="11">
    <location>
        <begin position="397"/>
        <end position="408"/>
    </location>
</feature>
<comment type="cofactor">
    <cofactor evidence="1">
        <name>Cu(2+)</name>
        <dbReference type="ChEBI" id="CHEBI:29036"/>
    </cofactor>
</comment>
<dbReference type="GO" id="GO:0005576">
    <property type="term" value="C:extracellular region"/>
    <property type="evidence" value="ECO:0007669"/>
    <property type="project" value="UniProtKB-SubCell"/>
</dbReference>
<dbReference type="GO" id="GO:0042438">
    <property type="term" value="P:melanin biosynthetic process"/>
    <property type="evidence" value="ECO:0007669"/>
    <property type="project" value="UniProtKB-KW"/>
</dbReference>
<dbReference type="Gene3D" id="2.60.40.1520">
    <property type="entry name" value="Hemocyanin, C-terminal domain"/>
    <property type="match status" value="1"/>
</dbReference>
<dbReference type="Pfam" id="PF03723">
    <property type="entry name" value="Hemocyanin_C"/>
    <property type="match status" value="1"/>
</dbReference>